<proteinExistence type="predicted"/>
<dbReference type="Gene3D" id="3.20.20.30">
    <property type="entry name" value="Luciferase-like domain"/>
    <property type="match status" value="1"/>
</dbReference>
<sequence length="310" mass="33887">MNLSVLDLVPVLDGTDAAAALEQAVDLARTAERLGYRRYWVAEHHDIPGLACSAPEILLSHIGARTTSIRIGSGALLLPHYKPLKVAESFHMLASLYPDRVDLGLGRAPGGSGEASLALSGNFIENVGKMPELLQGVMDLLQGKYEFDGRPVTARPIPPRPPEPWLLGTNKKSAAYAAEYGTGYVFGRFMSETSGEETIQAYREAFVPSPLCPEPKVIVAIGIVCAETEEEAERLASAAMRSFGSTGMEDQPTHLPERRLLIGTPDRVENQLESLACLYGVDEFIVMTMVPDYRARLRSYELLGEIMQRK</sequence>
<comment type="caution">
    <text evidence="3">The sequence shown here is derived from an EMBL/GenBank/DDBJ whole genome shotgun (WGS) entry which is preliminary data.</text>
</comment>
<reference evidence="3 4" key="1">
    <citation type="submission" date="2019-07" db="EMBL/GenBank/DDBJ databases">
        <authorList>
            <person name="Kim J."/>
        </authorList>
    </citation>
    <scope>NUCLEOTIDE SEQUENCE [LARGE SCALE GENOMIC DNA]</scope>
    <source>
        <strain evidence="3 4">G13</strain>
    </source>
</reference>
<dbReference type="SUPFAM" id="SSF51679">
    <property type="entry name" value="Bacterial luciferase-like"/>
    <property type="match status" value="1"/>
</dbReference>
<keyword evidence="4" id="KW-1185">Reference proteome</keyword>
<evidence type="ECO:0000259" key="2">
    <source>
        <dbReference type="Pfam" id="PF00296"/>
    </source>
</evidence>
<dbReference type="PANTHER" id="PTHR30137">
    <property type="entry name" value="LUCIFERASE-LIKE MONOOXYGENASE"/>
    <property type="match status" value="1"/>
</dbReference>
<dbReference type="InterPro" id="IPR019949">
    <property type="entry name" value="CmoO-like"/>
</dbReference>
<dbReference type="OrthoDB" id="9780518at2"/>
<comment type="similarity">
    <text evidence="1">To bacterial alkanal monooxygenase alpha and beta chains.</text>
</comment>
<evidence type="ECO:0000256" key="1">
    <source>
        <dbReference type="ARBA" id="ARBA00007789"/>
    </source>
</evidence>
<dbReference type="EMBL" id="VNJJ01000008">
    <property type="protein sequence ID" value="TVX98700.1"/>
    <property type="molecule type" value="Genomic_DNA"/>
</dbReference>
<dbReference type="AlphaFoldDB" id="A0A559JFQ8"/>
<dbReference type="InterPro" id="IPR050766">
    <property type="entry name" value="Bact_Lucif_Oxidored"/>
</dbReference>
<evidence type="ECO:0000313" key="3">
    <source>
        <dbReference type="EMBL" id="TVX98700.1"/>
    </source>
</evidence>
<dbReference type="GO" id="GO:0005829">
    <property type="term" value="C:cytosol"/>
    <property type="evidence" value="ECO:0007669"/>
    <property type="project" value="TreeGrafter"/>
</dbReference>
<dbReference type="GO" id="GO:0016705">
    <property type="term" value="F:oxidoreductase activity, acting on paired donors, with incorporation or reduction of molecular oxygen"/>
    <property type="evidence" value="ECO:0007669"/>
    <property type="project" value="InterPro"/>
</dbReference>
<dbReference type="NCBIfam" id="TIGR03558">
    <property type="entry name" value="oxido_grp_1"/>
    <property type="match status" value="1"/>
</dbReference>
<name>A0A559JFQ8_9BACL</name>
<dbReference type="RefSeq" id="WP_144703551.1">
    <property type="nucleotide sequence ID" value="NZ_VNJJ01000008.1"/>
</dbReference>
<dbReference type="InterPro" id="IPR011251">
    <property type="entry name" value="Luciferase-like_dom"/>
</dbReference>
<protein>
    <submittedName>
        <fullName evidence="3">LLM class flavin-dependent oxidoreductase</fullName>
    </submittedName>
</protein>
<gene>
    <name evidence="3" type="ORF">FPZ45_15485</name>
</gene>
<evidence type="ECO:0000313" key="4">
    <source>
        <dbReference type="Proteomes" id="UP000316330"/>
    </source>
</evidence>
<feature type="domain" description="Luciferase-like" evidence="2">
    <location>
        <begin position="1"/>
        <end position="248"/>
    </location>
</feature>
<dbReference type="InterPro" id="IPR036661">
    <property type="entry name" value="Luciferase-like_sf"/>
</dbReference>
<organism evidence="3 4">
    <name type="scientific">Cohnella terricola</name>
    <dbReference type="NCBI Taxonomy" id="1289167"/>
    <lineage>
        <taxon>Bacteria</taxon>
        <taxon>Bacillati</taxon>
        <taxon>Bacillota</taxon>
        <taxon>Bacilli</taxon>
        <taxon>Bacillales</taxon>
        <taxon>Paenibacillaceae</taxon>
        <taxon>Cohnella</taxon>
    </lineage>
</organism>
<dbReference type="Proteomes" id="UP000316330">
    <property type="component" value="Unassembled WGS sequence"/>
</dbReference>
<dbReference type="Pfam" id="PF00296">
    <property type="entry name" value="Bac_luciferase"/>
    <property type="match status" value="1"/>
</dbReference>
<accession>A0A559JFQ8</accession>
<dbReference type="CDD" id="cd00347">
    <property type="entry name" value="Flavin_utilizing_monoxygenases"/>
    <property type="match status" value="2"/>
</dbReference>
<dbReference type="PANTHER" id="PTHR30137:SF20">
    <property type="entry name" value="N-ACETYL-S-ALKYLCYSTEINE MONOOXYGENASE"/>
    <property type="match status" value="1"/>
</dbReference>